<feature type="region of interest" description="Disordered" evidence="1">
    <location>
        <begin position="150"/>
        <end position="169"/>
    </location>
</feature>
<evidence type="ECO:0008006" key="5">
    <source>
        <dbReference type="Google" id="ProtNLM"/>
    </source>
</evidence>
<dbReference type="InParanoid" id="F0VB72"/>
<dbReference type="EMBL" id="FR823385">
    <property type="protein sequence ID" value="CBZ51409.1"/>
    <property type="molecule type" value="Genomic_DNA"/>
</dbReference>
<dbReference type="GeneID" id="13440394"/>
<dbReference type="OMA" id="KPMKDQK"/>
<feature type="region of interest" description="Disordered" evidence="1">
    <location>
        <begin position="624"/>
        <end position="643"/>
    </location>
</feature>
<accession>F0VB72</accession>
<evidence type="ECO:0000313" key="3">
    <source>
        <dbReference type="EMBL" id="CEL68729.1"/>
    </source>
</evidence>
<evidence type="ECO:0000256" key="1">
    <source>
        <dbReference type="SAM" id="MobiDB-lite"/>
    </source>
</evidence>
<reference evidence="2" key="2">
    <citation type="submission" date="2011-03" db="EMBL/GenBank/DDBJ databases">
        <title>Comparative genomics and transcriptomics of Neospora caninum and Toxoplasma gondii.</title>
        <authorList>
            <person name="Reid A.J."/>
            <person name="Sohal A."/>
            <person name="Harris D."/>
            <person name="Quail M."/>
            <person name="Sanders M."/>
            <person name="Berriman M."/>
            <person name="Wastling J.M."/>
            <person name="Pain A."/>
        </authorList>
    </citation>
    <scope>NUCLEOTIDE SEQUENCE</scope>
    <source>
        <strain evidence="2">Liverpool</strain>
    </source>
</reference>
<feature type="region of interest" description="Disordered" evidence="1">
    <location>
        <begin position="414"/>
        <end position="442"/>
    </location>
</feature>
<proteinExistence type="predicted"/>
<organism evidence="2 4">
    <name type="scientific">Neospora caninum (strain Liverpool)</name>
    <dbReference type="NCBI Taxonomy" id="572307"/>
    <lineage>
        <taxon>Eukaryota</taxon>
        <taxon>Sar</taxon>
        <taxon>Alveolata</taxon>
        <taxon>Apicomplexa</taxon>
        <taxon>Conoidasida</taxon>
        <taxon>Coccidia</taxon>
        <taxon>Eucoccidiorida</taxon>
        <taxon>Eimeriorina</taxon>
        <taxon>Sarcocystidae</taxon>
        <taxon>Neospora</taxon>
    </lineage>
</organism>
<dbReference type="RefSeq" id="XP_003881442.1">
    <property type="nucleotide sequence ID" value="XM_003881393.1"/>
</dbReference>
<dbReference type="EMBL" id="LN714484">
    <property type="protein sequence ID" value="CEL68729.1"/>
    <property type="molecule type" value="Genomic_DNA"/>
</dbReference>
<dbReference type="VEuPathDB" id="ToxoDB:NCLIV_044700"/>
<feature type="region of interest" description="Disordered" evidence="1">
    <location>
        <begin position="302"/>
        <end position="325"/>
    </location>
</feature>
<dbReference type="eggNOG" id="ENOG502QZWQ">
    <property type="taxonomic scope" value="Eukaryota"/>
</dbReference>
<reference evidence="3" key="4">
    <citation type="journal article" date="2015" name="PLoS ONE">
        <title>Comprehensive Evaluation of Toxoplasma gondii VEG and Neospora caninum LIV Genomes with Tachyzoite Stage Transcriptome and Proteome Defines Novel Transcript Features.</title>
        <authorList>
            <person name="Ramaprasad A."/>
            <person name="Mourier T."/>
            <person name="Naeem R."/>
            <person name="Malas T.B."/>
            <person name="Moussa E."/>
            <person name="Panigrahi A."/>
            <person name="Vermont S.J."/>
            <person name="Otto T.D."/>
            <person name="Wastling J."/>
            <person name="Pain A."/>
        </authorList>
    </citation>
    <scope>NUCLEOTIDE SEQUENCE</scope>
    <source>
        <strain evidence="3">Liverpool</strain>
    </source>
</reference>
<dbReference type="Proteomes" id="UP000007494">
    <property type="component" value="Chromosome IX"/>
</dbReference>
<gene>
    <name evidence="3" type="ORF">BN1204_044700</name>
    <name evidence="2" type="ORF">NCLIV_044700</name>
</gene>
<evidence type="ECO:0000313" key="2">
    <source>
        <dbReference type="EMBL" id="CBZ51409.1"/>
    </source>
</evidence>
<sequence length="894" mass="94516">MFIRRARWLSAHLLEDTRKDLGRLGLQTRSSCRIPATVESVLAGTASGDSGRTHRQCLVAVDLDNMNGSVSFSFHCSPIHGSDSNSLLGSKYSLSSTGRNRPSCVRSHCGEQRGPYKAVEMDAFSLRGQNGVEADRTESKTARRACDYVAEQSSPRVGDQDTAENSSAPPFLSCSDALSLGRAVGPAAWSMPVSQKRTHQIHAEEKRFQESADDATAPVEHGASDPSAPTLLRLGANSSHFIGPLPGALTGLERERWAAQSTTSEMFMAGCIALASQCGSKPGPHEPVASASFLRSDASPRLAFQEPGAGSGEAPAYSSQKQSGSIPNCEYECRSNLLVQKDQTCGIRVGSDASAGERRVLKAFISLLDAGHQLPEEATARTTCGNFQGHGTAVPPEKRVPLPPPVLPRVQRYERRPQHRVSGCVPDASLGMATPRNRTTQSETKGDLIVAVENGEVATRSVAGGGKWGAAAVARLNEATPLVPGPTSFPLGRTAIEGHENLRKANPTTVCGTRQMFHAQGTLQGAFAASVVHGSEGGCDGITFSSGIACGQRRAVARPVQTNCSGQPRGTSITSVSAALGHFESPPSRVLCRFPPQDSITPVFLCQTPLPACREEIESPCTAGAAGRPSFGKNGEPAAGGGIRASCALPRAVHSSASNRDSDRPRQILAKDPASSTCSRSHEGHGSNAKLRGGICSQTPGRSALAPGFGDAGGEVYPEKEAPLPPSHRSSACVNAIPFRRDSFPLDRSFMDAARDRNNIQAEGIGESLAFSDSDPTMAQSSAATRLLGPPEKDFFRVGEECAPQKGTAASDAAGGATKGFLGSAQHPHDCRPCAFFWGKGCHKGFACRFCHEEHGPRKKKPMKDQKNLMIIARPDGKLEFIRCSLKEALKACS</sequence>
<dbReference type="AlphaFoldDB" id="F0VB72"/>
<protein>
    <recommendedName>
        <fullName evidence="5">C3H1-type domain-containing protein</fullName>
    </recommendedName>
</protein>
<reference evidence="2" key="1">
    <citation type="submission" date="2011-02" db="EMBL/GenBank/DDBJ databases">
        <authorList>
            <person name="Aslett M."/>
        </authorList>
    </citation>
    <scope>NUCLEOTIDE SEQUENCE</scope>
    <source>
        <strain evidence="2">Liverpool</strain>
    </source>
</reference>
<reference evidence="4" key="3">
    <citation type="journal article" date="2012" name="PLoS Pathog.">
        <title>Comparative genomics of the apicomplexan parasites Toxoplasma gondii and Neospora caninum: Coccidia differing in host range and transmission strategy.</title>
        <authorList>
            <person name="Reid A.J."/>
            <person name="Vermont S.J."/>
            <person name="Cotton J.A."/>
            <person name="Harris D."/>
            <person name="Hill-Cawthorne G.A."/>
            <person name="Konen-Waisman S."/>
            <person name="Latham S.M."/>
            <person name="Mourier T."/>
            <person name="Norton R."/>
            <person name="Quail M.A."/>
            <person name="Sanders M."/>
            <person name="Shanmugam D."/>
            <person name="Sohal A."/>
            <person name="Wasmuth J.D."/>
            <person name="Brunk B."/>
            <person name="Grigg M.E."/>
            <person name="Howard J.C."/>
            <person name="Parkinson J."/>
            <person name="Roos D.S."/>
            <person name="Trees A.J."/>
            <person name="Berriman M."/>
            <person name="Pain A."/>
            <person name="Wastling J.M."/>
        </authorList>
    </citation>
    <scope>NUCLEOTIDE SEQUENCE [LARGE SCALE GENOMIC DNA]</scope>
    <source>
        <strain evidence="4">Liverpool</strain>
    </source>
</reference>
<keyword evidence="4" id="KW-1185">Reference proteome</keyword>
<dbReference type="OrthoDB" id="329814at2759"/>
<evidence type="ECO:0000313" key="4">
    <source>
        <dbReference type="Proteomes" id="UP000007494"/>
    </source>
</evidence>
<name>F0VB72_NEOCL</name>
<feature type="region of interest" description="Disordered" evidence="1">
    <location>
        <begin position="652"/>
        <end position="729"/>
    </location>
</feature>
<feature type="region of interest" description="Disordered" evidence="1">
    <location>
        <begin position="207"/>
        <end position="232"/>
    </location>
</feature>